<proteinExistence type="predicted"/>
<evidence type="ECO:0000313" key="2">
    <source>
        <dbReference type="Proteomes" id="UP000245626"/>
    </source>
</evidence>
<dbReference type="Proteomes" id="UP000245626">
    <property type="component" value="Unassembled WGS sequence"/>
</dbReference>
<keyword evidence="2" id="KW-1185">Reference proteome</keyword>
<accession>A0ACD0NNQ6</accession>
<name>A0ACD0NNQ6_9BASI</name>
<gene>
    <name evidence="1" type="ORF">IE53DRAFT_364685</name>
</gene>
<dbReference type="EMBL" id="KZ820437">
    <property type="protein sequence ID" value="PWN47422.1"/>
    <property type="molecule type" value="Genomic_DNA"/>
</dbReference>
<reference evidence="1 2" key="1">
    <citation type="journal article" date="2018" name="Mol. Biol. Evol.">
        <title>Broad Genomic Sampling Reveals a Smut Pathogenic Ancestry of the Fungal Clade Ustilaginomycotina.</title>
        <authorList>
            <person name="Kijpornyongpan T."/>
            <person name="Mondo S.J."/>
            <person name="Barry K."/>
            <person name="Sandor L."/>
            <person name="Lee J."/>
            <person name="Lipzen A."/>
            <person name="Pangilinan J."/>
            <person name="LaButti K."/>
            <person name="Hainaut M."/>
            <person name="Henrissat B."/>
            <person name="Grigoriev I.V."/>
            <person name="Spatafora J.W."/>
            <person name="Aime M.C."/>
        </authorList>
    </citation>
    <scope>NUCLEOTIDE SEQUENCE [LARGE SCALE GENOMIC DNA]</scope>
    <source>
        <strain evidence="1 2">SA 807</strain>
    </source>
</reference>
<protein>
    <submittedName>
        <fullName evidence="1">NAD(P)-binding protein</fullName>
    </submittedName>
</protein>
<sequence>MWMITGCTSGFGRDFVLALLDRKIPVLATCRGDAEKRLADLAKLGAKVATWDVSAPYDVLKKQQEEIESKFGTVEVLVNNAGFLQPVGCLEETGPEDDLQQFATNNFGLHNTCRLFLPGMRRLRKGAIINISSIAGYQGFPGSGLYIASKHAVEGISECLAGEVEHLGIKVVCVGPGFFRSNFLTNHNTSVANGSVRKGIEDYEPIMGPLKTSWASYDNKQPGDIRKGVEVMIDVVLGEGFAKGKKIPVRLPLGPDAVASLRARAEKDLAICKEWEEFVGSTNHTD</sequence>
<evidence type="ECO:0000313" key="1">
    <source>
        <dbReference type="EMBL" id="PWN47422.1"/>
    </source>
</evidence>
<organism evidence="1 2">
    <name type="scientific">Violaceomyces palustris</name>
    <dbReference type="NCBI Taxonomy" id="1673888"/>
    <lineage>
        <taxon>Eukaryota</taxon>
        <taxon>Fungi</taxon>
        <taxon>Dikarya</taxon>
        <taxon>Basidiomycota</taxon>
        <taxon>Ustilaginomycotina</taxon>
        <taxon>Ustilaginomycetes</taxon>
        <taxon>Violaceomycetales</taxon>
        <taxon>Violaceomycetaceae</taxon>
        <taxon>Violaceomyces</taxon>
    </lineage>
</organism>